<dbReference type="Proteomes" id="UP001148838">
    <property type="component" value="Unassembled WGS sequence"/>
</dbReference>
<sequence length="214" mass="24760">MPPRFPPHVWNVYSLVLNGTRRTINTIEGWHSEFKKCIVTHHANIWKFIENLQKNQNENQLLINQLMADRMAIRHPIKKSYVLNSRHMEEMYVIRRVQENTEGLELNGLHQLLAYADDVNMLGENPQTIRENTGILLEASKEIGMEVNSEKTKYPMIISRDENIVPNGNIKIGNLSFEQHTHSTITGLDNVSQHEPRDHSSPLREGNRSPLRTP</sequence>
<gene>
    <name evidence="2" type="ORF">ANN_17123</name>
</gene>
<comment type="caution">
    <text evidence="2">The sequence shown here is derived from an EMBL/GenBank/DDBJ whole genome shotgun (WGS) entry which is preliminary data.</text>
</comment>
<keyword evidence="3" id="KW-1185">Reference proteome</keyword>
<evidence type="ECO:0000313" key="3">
    <source>
        <dbReference type="Proteomes" id="UP001148838"/>
    </source>
</evidence>
<reference evidence="2 3" key="1">
    <citation type="journal article" date="2022" name="Allergy">
        <title>Genome assembly and annotation of Periplaneta americana reveal a comprehensive cockroach allergen profile.</title>
        <authorList>
            <person name="Wang L."/>
            <person name="Xiong Q."/>
            <person name="Saelim N."/>
            <person name="Wang L."/>
            <person name="Nong W."/>
            <person name="Wan A.T."/>
            <person name="Shi M."/>
            <person name="Liu X."/>
            <person name="Cao Q."/>
            <person name="Hui J.H.L."/>
            <person name="Sookrung N."/>
            <person name="Leung T.F."/>
            <person name="Tungtrongchitr A."/>
            <person name="Tsui S.K.W."/>
        </authorList>
    </citation>
    <scope>NUCLEOTIDE SEQUENCE [LARGE SCALE GENOMIC DNA]</scope>
    <source>
        <strain evidence="2">PWHHKU_190912</strain>
    </source>
</reference>
<feature type="region of interest" description="Disordered" evidence="1">
    <location>
        <begin position="187"/>
        <end position="214"/>
    </location>
</feature>
<dbReference type="EMBL" id="JAJSOF020000021">
    <property type="protein sequence ID" value="KAJ4436991.1"/>
    <property type="molecule type" value="Genomic_DNA"/>
</dbReference>
<evidence type="ECO:0000256" key="1">
    <source>
        <dbReference type="SAM" id="MobiDB-lite"/>
    </source>
</evidence>
<feature type="compositionally biased region" description="Basic and acidic residues" evidence="1">
    <location>
        <begin position="192"/>
        <end position="207"/>
    </location>
</feature>
<proteinExistence type="predicted"/>
<organism evidence="2 3">
    <name type="scientific">Periplaneta americana</name>
    <name type="common">American cockroach</name>
    <name type="synonym">Blatta americana</name>
    <dbReference type="NCBI Taxonomy" id="6978"/>
    <lineage>
        <taxon>Eukaryota</taxon>
        <taxon>Metazoa</taxon>
        <taxon>Ecdysozoa</taxon>
        <taxon>Arthropoda</taxon>
        <taxon>Hexapoda</taxon>
        <taxon>Insecta</taxon>
        <taxon>Pterygota</taxon>
        <taxon>Neoptera</taxon>
        <taxon>Polyneoptera</taxon>
        <taxon>Dictyoptera</taxon>
        <taxon>Blattodea</taxon>
        <taxon>Blattoidea</taxon>
        <taxon>Blattidae</taxon>
        <taxon>Blattinae</taxon>
        <taxon>Periplaneta</taxon>
    </lineage>
</organism>
<accession>A0ABQ8SS17</accession>
<protein>
    <recommendedName>
        <fullName evidence="4">Reverse transcriptase domain-containing protein</fullName>
    </recommendedName>
</protein>
<evidence type="ECO:0008006" key="4">
    <source>
        <dbReference type="Google" id="ProtNLM"/>
    </source>
</evidence>
<evidence type="ECO:0000313" key="2">
    <source>
        <dbReference type="EMBL" id="KAJ4436991.1"/>
    </source>
</evidence>
<name>A0ABQ8SS17_PERAM</name>